<organism evidence="1 2">
    <name type="scientific">Clostridium carboxidivorans P7</name>
    <dbReference type="NCBI Taxonomy" id="536227"/>
    <lineage>
        <taxon>Bacteria</taxon>
        <taxon>Bacillati</taxon>
        <taxon>Bacillota</taxon>
        <taxon>Clostridia</taxon>
        <taxon>Eubacteriales</taxon>
        <taxon>Clostridiaceae</taxon>
        <taxon>Clostridium</taxon>
    </lineage>
</organism>
<dbReference type="PATRIC" id="fig|536227.13.peg.752"/>
<proteinExistence type="predicted"/>
<accession>C6PP58</accession>
<comment type="caution">
    <text evidence="1">The sequence shown here is derived from an EMBL/GenBank/DDBJ whole genome shotgun (WGS) entry which is preliminary data.</text>
</comment>
<dbReference type="Proteomes" id="UP000004198">
    <property type="component" value="Unassembled WGS sequence"/>
</dbReference>
<dbReference type="OrthoDB" id="9815193at2"/>
<reference evidence="1 2" key="1">
    <citation type="submission" date="2009-06" db="EMBL/GenBank/DDBJ databases">
        <title>The draft genome of Clostridium carboxidivorans P7.</title>
        <authorList>
            <consortium name="US DOE Joint Genome Institute (JGI-PGF)"/>
            <person name="Lucas S."/>
            <person name="Copeland A."/>
            <person name="Lapidus A."/>
            <person name="Glavina del Rio T."/>
            <person name="Tice H."/>
            <person name="Bruce D."/>
            <person name="Goodwin L."/>
            <person name="Pitluck S."/>
            <person name="Larimer F."/>
            <person name="Land M.L."/>
            <person name="Hauser L."/>
            <person name="Hemme C.L."/>
        </authorList>
    </citation>
    <scope>NUCLEOTIDE SEQUENCE [LARGE SCALE GENOMIC DNA]</scope>
    <source>
        <strain evidence="1 2">P7</strain>
    </source>
</reference>
<dbReference type="eggNOG" id="COG2110">
    <property type="taxonomic scope" value="Bacteria"/>
</dbReference>
<dbReference type="EMBL" id="ACVI01000006">
    <property type="protein sequence ID" value="EET88936.1"/>
    <property type="molecule type" value="Genomic_DNA"/>
</dbReference>
<dbReference type="SUPFAM" id="SSF52309">
    <property type="entry name" value="N-(deoxy)ribosyltransferase-like"/>
    <property type="match status" value="1"/>
</dbReference>
<gene>
    <name evidence="1" type="ORF">CcarbDRAFT_0575</name>
</gene>
<dbReference type="KEGG" id="cck:Ccar_03560"/>
<evidence type="ECO:0000313" key="1">
    <source>
        <dbReference type="EMBL" id="EET88936.1"/>
    </source>
</evidence>
<protein>
    <submittedName>
        <fullName evidence="1">Uncharacterized protein</fullName>
    </submittedName>
</protein>
<keyword evidence="2" id="KW-1185">Reference proteome</keyword>
<name>C6PP58_9CLOT</name>
<dbReference type="Gene3D" id="3.40.50.450">
    <property type="match status" value="1"/>
</dbReference>
<evidence type="ECO:0000313" key="2">
    <source>
        <dbReference type="Proteomes" id="UP000004198"/>
    </source>
</evidence>
<dbReference type="AlphaFoldDB" id="C6PP58"/>
<sequence>MKLDTNALDLFLYAAQNKTIYFRKEINSQLYDEEAYILKSHDIKEFTKDSILYSNLIIDVQNSNKDIERIVINNIKNMDYSIGENSVNEFRIWIFPINIGKPKIHSQAYQEEDTNIKASYRLRIYPDLYFLDNSGRSGGIELIQFMRINPIFIDRDFKRDYDKVFIAMPFKEEKYTEIYRNHIKTQLDKMYLKAVRVDDEHYSGDVMEFVWREINESAFVIAEISTTNPNVLYEIGVAHTLGKHVIILTDGTEEVPFDLKKNRYIEYNMDNLEKLESEISLVVENIVKEINYATINDRQILSGKELKELGSKLKLFETVIIQKQFNLALIMKQENDLIKEFRETESLGQSVYLDNNKLIVDLSLYNEKNLAFTIDLSNSEYIKILNDIVEGKAVCEIYVINDNLSDMSIKRILDSDMTKLQLSRQLRMIE</sequence>
<dbReference type="RefSeq" id="WP_007059460.1">
    <property type="nucleotide sequence ID" value="NZ_ACVI01000006.1"/>
</dbReference>